<dbReference type="Proteomes" id="UP000724874">
    <property type="component" value="Unassembled WGS sequence"/>
</dbReference>
<sequence length="295" mass="32742">MPTQTIGDNISFYYTDSGAPAQADYATLFIIHGLIFHSGTSPTIAKFIPRDVDSMKPGTFSRISSAAPSHGLRIICVNRREYPGTSPYSPEELKIINEGSISERAKFMFEQGIHLCLLVDRLIDILSLPKGGITITGWSLGTIFTIAMMTAINDLPEDTRERLKVHVHKLIIWDPASICVGTNSPPGSYIPFSDTSIPPTARWTTFGVWISSYFKHGDLSSHDFNQLNQRDADPSRQATVLKMTPEEIGATIDWIPGRKYDATLVSSSYASIHWDLTNKVLFDPACRKQWGGFDV</sequence>
<comment type="caution">
    <text evidence="1">The sequence shown here is derived from an EMBL/GenBank/DDBJ whole genome shotgun (WGS) entry which is preliminary data.</text>
</comment>
<dbReference type="EMBL" id="JADNYJ010000307">
    <property type="protein sequence ID" value="KAF8871426.1"/>
    <property type="molecule type" value="Genomic_DNA"/>
</dbReference>
<evidence type="ECO:0008006" key="3">
    <source>
        <dbReference type="Google" id="ProtNLM"/>
    </source>
</evidence>
<dbReference type="OrthoDB" id="5311491at2759"/>
<proteinExistence type="predicted"/>
<organism evidence="1 2">
    <name type="scientific">Gymnopilus junonius</name>
    <name type="common">Spectacular rustgill mushroom</name>
    <name type="synonym">Gymnopilus spectabilis subsp. junonius</name>
    <dbReference type="NCBI Taxonomy" id="109634"/>
    <lineage>
        <taxon>Eukaryota</taxon>
        <taxon>Fungi</taxon>
        <taxon>Dikarya</taxon>
        <taxon>Basidiomycota</taxon>
        <taxon>Agaricomycotina</taxon>
        <taxon>Agaricomycetes</taxon>
        <taxon>Agaricomycetidae</taxon>
        <taxon>Agaricales</taxon>
        <taxon>Agaricineae</taxon>
        <taxon>Hymenogastraceae</taxon>
        <taxon>Gymnopilus</taxon>
    </lineage>
</organism>
<gene>
    <name evidence="1" type="ORF">CPB84DRAFT_1692242</name>
</gene>
<reference evidence="1" key="1">
    <citation type="submission" date="2020-11" db="EMBL/GenBank/DDBJ databases">
        <authorList>
            <consortium name="DOE Joint Genome Institute"/>
            <person name="Ahrendt S."/>
            <person name="Riley R."/>
            <person name="Andreopoulos W."/>
            <person name="LaButti K."/>
            <person name="Pangilinan J."/>
            <person name="Ruiz-duenas F.J."/>
            <person name="Barrasa J.M."/>
            <person name="Sanchez-Garcia M."/>
            <person name="Camarero S."/>
            <person name="Miyauchi S."/>
            <person name="Serrano A."/>
            <person name="Linde D."/>
            <person name="Babiker R."/>
            <person name="Drula E."/>
            <person name="Ayuso-Fernandez I."/>
            <person name="Pacheco R."/>
            <person name="Padilla G."/>
            <person name="Ferreira P."/>
            <person name="Barriuso J."/>
            <person name="Kellner H."/>
            <person name="Castanera R."/>
            <person name="Alfaro M."/>
            <person name="Ramirez L."/>
            <person name="Pisabarro A.G."/>
            <person name="Kuo A."/>
            <person name="Tritt A."/>
            <person name="Lipzen A."/>
            <person name="He G."/>
            <person name="Yan M."/>
            <person name="Ng V."/>
            <person name="Cullen D."/>
            <person name="Martin F."/>
            <person name="Rosso M.-N."/>
            <person name="Henrissat B."/>
            <person name="Hibbett D."/>
            <person name="Martinez A.T."/>
            <person name="Grigoriev I.V."/>
        </authorList>
    </citation>
    <scope>NUCLEOTIDE SEQUENCE</scope>
    <source>
        <strain evidence="1">AH 44721</strain>
    </source>
</reference>
<keyword evidence="2" id="KW-1185">Reference proteome</keyword>
<evidence type="ECO:0000313" key="2">
    <source>
        <dbReference type="Proteomes" id="UP000724874"/>
    </source>
</evidence>
<evidence type="ECO:0000313" key="1">
    <source>
        <dbReference type="EMBL" id="KAF8871426.1"/>
    </source>
</evidence>
<dbReference type="AlphaFoldDB" id="A0A9P5N9M9"/>
<dbReference type="InterPro" id="IPR029058">
    <property type="entry name" value="AB_hydrolase_fold"/>
</dbReference>
<name>A0A9P5N9M9_GYMJU</name>
<accession>A0A9P5N9M9</accession>
<dbReference type="Gene3D" id="3.40.50.1820">
    <property type="entry name" value="alpha/beta hydrolase"/>
    <property type="match status" value="1"/>
</dbReference>
<dbReference type="SUPFAM" id="SSF53474">
    <property type="entry name" value="alpha/beta-Hydrolases"/>
    <property type="match status" value="1"/>
</dbReference>
<protein>
    <recommendedName>
        <fullName evidence="3">AB hydrolase-1 domain-containing protein</fullName>
    </recommendedName>
</protein>